<feature type="domain" description="RRM" evidence="3">
    <location>
        <begin position="2"/>
        <end position="81"/>
    </location>
</feature>
<dbReference type="STRING" id="5353.A0A1Q3E773"/>
<dbReference type="PANTHER" id="PTHR23147">
    <property type="entry name" value="SERINE/ARGININE RICH SPLICING FACTOR"/>
    <property type="match status" value="1"/>
</dbReference>
<keyword evidence="1" id="KW-0694">RNA-binding</keyword>
<sequence length="226" mass="26463">MRILFVSGFSSSTRARELALEFERFGPLIRCDVPAPRHSHSRTVPYAFVEFREGRDAENAYHEMHDRNFEGHRLSVQWARKPPSAAWRVSDGSAPPSRSDRDSRARSRSPRRRSPERRRDRDAEPRRRHSSRGRNRDEARTPPPPLYATPMAAVDDYQSDRRDSGNDREYKNARDSDQDYKGSSRDHKDSSRDRRNSSRDRADRSRDYDDDREVYRREDAGAPLDS</sequence>
<dbReference type="InterPro" id="IPR035979">
    <property type="entry name" value="RBD_domain_sf"/>
</dbReference>
<dbReference type="InterPro" id="IPR050907">
    <property type="entry name" value="SRSF"/>
</dbReference>
<name>A0A1Q3E773_LENED</name>
<reference evidence="4 5" key="1">
    <citation type="submission" date="2016-08" db="EMBL/GenBank/DDBJ databases">
        <authorList>
            <consortium name="Lentinula edodes genome sequencing consortium"/>
            <person name="Sakamoto Y."/>
            <person name="Nakade K."/>
            <person name="Sato S."/>
            <person name="Yoshida Y."/>
            <person name="Miyazaki K."/>
            <person name="Natsume S."/>
            <person name="Konno N."/>
        </authorList>
    </citation>
    <scope>NUCLEOTIDE SEQUENCE [LARGE SCALE GENOMIC DNA]</scope>
    <source>
        <strain evidence="4 5">NBRC 111202</strain>
    </source>
</reference>
<keyword evidence="5" id="KW-1185">Reference proteome</keyword>
<dbReference type="EMBL" id="BDGU01000127">
    <property type="protein sequence ID" value="GAW03095.1"/>
    <property type="molecule type" value="Genomic_DNA"/>
</dbReference>
<dbReference type="SMART" id="SM00360">
    <property type="entry name" value="RRM"/>
    <property type="match status" value="1"/>
</dbReference>
<dbReference type="AlphaFoldDB" id="A0A1Q3E773"/>
<evidence type="ECO:0000313" key="5">
    <source>
        <dbReference type="Proteomes" id="UP000188533"/>
    </source>
</evidence>
<dbReference type="Pfam" id="PF00076">
    <property type="entry name" value="RRM_1"/>
    <property type="match status" value="1"/>
</dbReference>
<dbReference type="Gene3D" id="3.30.70.330">
    <property type="match status" value="1"/>
</dbReference>
<feature type="compositionally biased region" description="Basic residues" evidence="2">
    <location>
        <begin position="106"/>
        <end position="116"/>
    </location>
</feature>
<dbReference type="Proteomes" id="UP000188533">
    <property type="component" value="Unassembled WGS sequence"/>
</dbReference>
<comment type="caution">
    <text evidence="4">The sequence shown here is derived from an EMBL/GenBank/DDBJ whole genome shotgun (WGS) entry which is preliminary data.</text>
</comment>
<organism evidence="4 5">
    <name type="scientific">Lentinula edodes</name>
    <name type="common">Shiitake mushroom</name>
    <name type="synonym">Lentinus edodes</name>
    <dbReference type="NCBI Taxonomy" id="5353"/>
    <lineage>
        <taxon>Eukaryota</taxon>
        <taxon>Fungi</taxon>
        <taxon>Dikarya</taxon>
        <taxon>Basidiomycota</taxon>
        <taxon>Agaricomycotina</taxon>
        <taxon>Agaricomycetes</taxon>
        <taxon>Agaricomycetidae</taxon>
        <taxon>Agaricales</taxon>
        <taxon>Marasmiineae</taxon>
        <taxon>Omphalotaceae</taxon>
        <taxon>Lentinula</taxon>
    </lineage>
</organism>
<reference evidence="4 5" key="2">
    <citation type="submission" date="2017-02" db="EMBL/GenBank/DDBJ databases">
        <title>A genome survey and senescence transcriptome analysis in Lentinula edodes.</title>
        <authorList>
            <person name="Sakamoto Y."/>
            <person name="Nakade K."/>
            <person name="Sato S."/>
            <person name="Yoshida Y."/>
            <person name="Miyazaki K."/>
            <person name="Natsume S."/>
            <person name="Konno N."/>
        </authorList>
    </citation>
    <scope>NUCLEOTIDE SEQUENCE [LARGE SCALE GENOMIC DNA]</scope>
    <source>
        <strain evidence="4 5">NBRC 111202</strain>
    </source>
</reference>
<dbReference type="InterPro" id="IPR000504">
    <property type="entry name" value="RRM_dom"/>
</dbReference>
<dbReference type="GO" id="GO:0003723">
    <property type="term" value="F:RNA binding"/>
    <property type="evidence" value="ECO:0007669"/>
    <property type="project" value="UniProtKB-UniRule"/>
</dbReference>
<dbReference type="PROSITE" id="PS50102">
    <property type="entry name" value="RRM"/>
    <property type="match status" value="1"/>
</dbReference>
<feature type="compositionally biased region" description="Basic and acidic residues" evidence="2">
    <location>
        <begin position="158"/>
        <end position="220"/>
    </location>
</feature>
<dbReference type="SUPFAM" id="SSF54928">
    <property type="entry name" value="RNA-binding domain, RBD"/>
    <property type="match status" value="1"/>
</dbReference>
<evidence type="ECO:0000259" key="3">
    <source>
        <dbReference type="PROSITE" id="PS50102"/>
    </source>
</evidence>
<dbReference type="InterPro" id="IPR012677">
    <property type="entry name" value="Nucleotide-bd_a/b_plait_sf"/>
</dbReference>
<protein>
    <submittedName>
        <fullName evidence="4">RNA-binding domain-containing protein</fullName>
    </submittedName>
</protein>
<evidence type="ECO:0000256" key="2">
    <source>
        <dbReference type="SAM" id="MobiDB-lite"/>
    </source>
</evidence>
<feature type="region of interest" description="Disordered" evidence="2">
    <location>
        <begin position="84"/>
        <end position="226"/>
    </location>
</feature>
<proteinExistence type="predicted"/>
<evidence type="ECO:0000256" key="1">
    <source>
        <dbReference type="PROSITE-ProRule" id="PRU00176"/>
    </source>
</evidence>
<accession>A0A1Q3E773</accession>
<gene>
    <name evidence="4" type="ORF">LENED_004788</name>
</gene>
<evidence type="ECO:0000313" key="4">
    <source>
        <dbReference type="EMBL" id="GAW03095.1"/>
    </source>
</evidence>